<name>A0A167V164_9EURO</name>
<protein>
    <submittedName>
        <fullName evidence="1">Uncharacterized protein</fullName>
    </submittedName>
</protein>
<proteinExistence type="predicted"/>
<dbReference type="AlphaFoldDB" id="A0A167V164"/>
<dbReference type="VEuPathDB" id="FungiDB:AAP_06158"/>
<evidence type="ECO:0000313" key="2">
    <source>
        <dbReference type="Proteomes" id="UP000242877"/>
    </source>
</evidence>
<dbReference type="EMBL" id="AZGZ01000044">
    <property type="protein sequence ID" value="KZZ86894.1"/>
    <property type="molecule type" value="Genomic_DNA"/>
</dbReference>
<keyword evidence="2" id="KW-1185">Reference proteome</keyword>
<sequence>MPPTPRHVFNDIAPSRARPVYIPSQHATDRATRLHIIVEGHTLRTKKEAWKLAAPLLSYGMREVKPGLWMTSLNLQNKWRLVNCVIDWIETGKYAMPMFINPADPNVYTKRVKCHMFMMLFAKDTCGSSQLFLYAADQIIHEVRANFTPLAFAEFMAVFYETINDLSAYLKRELLQFTWEILPELRTLADETCIQLISNGFLEDFVLICNQCINIDCMEIFSPFESKWLKLEDGFLQAIGDLLCGTPSLTDVSTDDESEID</sequence>
<accession>A0A167V164</accession>
<comment type="caution">
    <text evidence="1">The sequence shown here is derived from an EMBL/GenBank/DDBJ whole genome shotgun (WGS) entry which is preliminary data.</text>
</comment>
<organism evidence="1 2">
    <name type="scientific">Ascosphaera apis ARSEF 7405</name>
    <dbReference type="NCBI Taxonomy" id="392613"/>
    <lineage>
        <taxon>Eukaryota</taxon>
        <taxon>Fungi</taxon>
        <taxon>Dikarya</taxon>
        <taxon>Ascomycota</taxon>
        <taxon>Pezizomycotina</taxon>
        <taxon>Eurotiomycetes</taxon>
        <taxon>Eurotiomycetidae</taxon>
        <taxon>Onygenales</taxon>
        <taxon>Ascosphaeraceae</taxon>
        <taxon>Ascosphaera</taxon>
    </lineage>
</organism>
<gene>
    <name evidence="1" type="ORF">AAP_06158</name>
</gene>
<reference evidence="1 2" key="1">
    <citation type="journal article" date="2016" name="Genome Biol. Evol.">
        <title>Divergent and convergent evolution of fungal pathogenicity.</title>
        <authorList>
            <person name="Shang Y."/>
            <person name="Xiao G."/>
            <person name="Zheng P."/>
            <person name="Cen K."/>
            <person name="Zhan S."/>
            <person name="Wang C."/>
        </authorList>
    </citation>
    <scope>NUCLEOTIDE SEQUENCE [LARGE SCALE GENOMIC DNA]</scope>
    <source>
        <strain evidence="1 2">ARSEF 7405</strain>
    </source>
</reference>
<dbReference type="Proteomes" id="UP000242877">
    <property type="component" value="Unassembled WGS sequence"/>
</dbReference>
<evidence type="ECO:0000313" key="1">
    <source>
        <dbReference type="EMBL" id="KZZ86894.1"/>
    </source>
</evidence>